<reference evidence="2 3" key="1">
    <citation type="submission" date="2020-04" db="EMBL/GenBank/DDBJ databases">
        <title>Zoogloea sp. G-4-1-14 isolated from soil.</title>
        <authorList>
            <person name="Dahal R.H."/>
        </authorList>
    </citation>
    <scope>NUCLEOTIDE SEQUENCE [LARGE SCALE GENOMIC DNA]</scope>
    <source>
        <strain evidence="2 3">G-4-1-14</strain>
    </source>
</reference>
<feature type="chain" id="PRO_5032302869" description="Nucleoside-specific outer membrane channel protein Tsx" evidence="1">
    <location>
        <begin position="21"/>
        <end position="284"/>
    </location>
</feature>
<organism evidence="2 3">
    <name type="scientific">Zoogloea dura</name>
    <dbReference type="NCBI Taxonomy" id="2728840"/>
    <lineage>
        <taxon>Bacteria</taxon>
        <taxon>Pseudomonadati</taxon>
        <taxon>Pseudomonadota</taxon>
        <taxon>Betaproteobacteria</taxon>
        <taxon>Rhodocyclales</taxon>
        <taxon>Zoogloeaceae</taxon>
        <taxon>Zoogloea</taxon>
    </lineage>
</organism>
<dbReference type="RefSeq" id="WP_169146020.1">
    <property type="nucleotide sequence ID" value="NZ_JABBGA010000008.1"/>
</dbReference>
<feature type="signal peptide" evidence="1">
    <location>
        <begin position="1"/>
        <end position="20"/>
    </location>
</feature>
<keyword evidence="1" id="KW-0732">Signal</keyword>
<proteinExistence type="predicted"/>
<evidence type="ECO:0008006" key="4">
    <source>
        <dbReference type="Google" id="ProtNLM"/>
    </source>
</evidence>
<gene>
    <name evidence="2" type="ORF">HHL15_12090</name>
</gene>
<dbReference type="SUPFAM" id="SSF111364">
    <property type="entry name" value="Tsx-like channel"/>
    <property type="match status" value="1"/>
</dbReference>
<name>A0A848G2R1_9RHOO</name>
<dbReference type="InterPro" id="IPR036777">
    <property type="entry name" value="Channel_Tsx-like_sf"/>
</dbReference>
<evidence type="ECO:0000313" key="2">
    <source>
        <dbReference type="EMBL" id="NML26487.1"/>
    </source>
</evidence>
<keyword evidence="3" id="KW-1185">Reference proteome</keyword>
<sequence length="284" mass="30991">MIRSLTLAALLGAIAPAALAATWSDSFLGYRWGTQFREPNNTQDVRKHVLQFTHASGYATGQNFVNLDVLQSDKNDPLSGGGSGATEFYLTYRHQLHLGKLLDKDLSFGPVKEVAFTGGFDLNTKNTRFAPRKRLVVAGPTLKFDVPGFLDVSLLAGKEWNHCGLGSPACPEAEVGFDPQLILSVSWGIPFQAASLPMKFQGFLNYNTAKGRDYAKVKTEAETLMRTSLMVDVGQLAGSRKNTLLAGVGYELWLNKFGNHANAAGVTKPGINTRTPTLQLEWHF</sequence>
<dbReference type="Gene3D" id="2.40.230.20">
    <property type="entry name" value="Nucleoside-specific channel-forming protein, Tsx-like"/>
    <property type="match status" value="1"/>
</dbReference>
<dbReference type="AlphaFoldDB" id="A0A848G2R1"/>
<dbReference type="EMBL" id="JABBGA010000008">
    <property type="protein sequence ID" value="NML26487.1"/>
    <property type="molecule type" value="Genomic_DNA"/>
</dbReference>
<evidence type="ECO:0000313" key="3">
    <source>
        <dbReference type="Proteomes" id="UP000580043"/>
    </source>
</evidence>
<protein>
    <recommendedName>
        <fullName evidence="4">Nucleoside-specific outer membrane channel protein Tsx</fullName>
    </recommendedName>
</protein>
<dbReference type="GO" id="GO:0009279">
    <property type="term" value="C:cell outer membrane"/>
    <property type="evidence" value="ECO:0007669"/>
    <property type="project" value="InterPro"/>
</dbReference>
<comment type="caution">
    <text evidence="2">The sequence shown here is derived from an EMBL/GenBank/DDBJ whole genome shotgun (WGS) entry which is preliminary data.</text>
</comment>
<evidence type="ECO:0000256" key="1">
    <source>
        <dbReference type="SAM" id="SignalP"/>
    </source>
</evidence>
<accession>A0A848G2R1</accession>
<dbReference type="Proteomes" id="UP000580043">
    <property type="component" value="Unassembled WGS sequence"/>
</dbReference>